<feature type="binding site" evidence="8">
    <location>
        <position position="171"/>
    </location>
    <ligand>
        <name>L-ornithine</name>
        <dbReference type="ChEBI" id="CHEBI:46911"/>
    </ligand>
</feature>
<feature type="domain" description="Aspartate/ornithine carbamoyltransferase Asp/Orn-binding" evidence="9">
    <location>
        <begin position="160"/>
        <end position="313"/>
    </location>
</feature>
<keyword evidence="6 8" id="KW-0808">Transferase</keyword>
<name>A0ABS2P803_9BACL</name>
<feature type="binding site" evidence="8">
    <location>
        <begin position="140"/>
        <end position="143"/>
    </location>
    <ligand>
        <name>carbamoyl phosphate</name>
        <dbReference type="ChEBI" id="CHEBI:58228"/>
    </ligand>
</feature>
<dbReference type="Proteomes" id="UP000741863">
    <property type="component" value="Unassembled WGS sequence"/>
</dbReference>
<feature type="binding site" evidence="8">
    <location>
        <begin position="275"/>
        <end position="276"/>
    </location>
    <ligand>
        <name>carbamoyl phosphate</name>
        <dbReference type="ChEBI" id="CHEBI:58228"/>
    </ligand>
</feature>
<dbReference type="PRINTS" id="PR00102">
    <property type="entry name" value="OTCASE"/>
</dbReference>
<dbReference type="Gene3D" id="3.40.50.1370">
    <property type="entry name" value="Aspartate/ornithine carbamoyltransferase"/>
    <property type="match status" value="2"/>
</dbReference>
<comment type="subcellular location">
    <subcellularLocation>
        <location evidence="8">Cytoplasm</location>
    </subcellularLocation>
</comment>
<feature type="domain" description="Aspartate/ornithine carbamoyltransferase carbamoyl-P binding" evidence="10">
    <location>
        <begin position="13"/>
        <end position="153"/>
    </location>
</feature>
<sequence length="316" mass="35022">MQQQLTTGGMVGKDVLTWLDFTSIEIERLLQQALVLKEQLQEGIPHETLKGKSLGMIFQNASTRTRVSFEVGMTQLGGHSLFLSGKDMQIGRGEPVQDTARVMSRYVDAIMIRANDHEMVKKLAEMSEVPVINALTDEDHPCQALADAMTLKEQFTDLHGLKVVYVGDGNNVAISLMIICAKLGIHFTMAAPVGHTGDEAMWEKAKAVAKETGSIIEHIVDPHEAVQNADVIYTDVWTSMGAEEEQQSRIEIFKTYQVNESLMEAAKPEAKFMHCLPAHRGEEVTEDVLEGEHSIVFDQAENRLHVQKAILQSVIG</sequence>
<comment type="pathway">
    <text evidence="2">Amino-acid biosynthesis; L-arginine biosynthesis; L-arginine from L-ornithine and carbamoyl phosphate: step 1/3.</text>
</comment>
<dbReference type="NCBIfam" id="NF001986">
    <property type="entry name" value="PRK00779.1"/>
    <property type="match status" value="1"/>
</dbReference>
<evidence type="ECO:0000256" key="3">
    <source>
        <dbReference type="ARBA" id="ARBA00007805"/>
    </source>
</evidence>
<feature type="binding site" evidence="8">
    <location>
        <begin position="239"/>
        <end position="240"/>
    </location>
    <ligand>
        <name>L-ornithine</name>
        <dbReference type="ChEBI" id="CHEBI:46911"/>
    </ligand>
</feature>
<dbReference type="InterPro" id="IPR006131">
    <property type="entry name" value="Asp_carbamoyltransf_Asp/Orn-bd"/>
</dbReference>
<dbReference type="NCBIfam" id="TIGR00658">
    <property type="entry name" value="orni_carb_tr"/>
    <property type="match status" value="1"/>
</dbReference>
<dbReference type="RefSeq" id="WP_204695669.1">
    <property type="nucleotide sequence ID" value="NZ_JAFBEC010000002.1"/>
</dbReference>
<evidence type="ECO:0000256" key="1">
    <source>
        <dbReference type="ARBA" id="ARBA00003822"/>
    </source>
</evidence>
<keyword evidence="8" id="KW-0963">Cytoplasm</keyword>
<evidence type="ECO:0000259" key="9">
    <source>
        <dbReference type="Pfam" id="PF00185"/>
    </source>
</evidence>
<comment type="similarity">
    <text evidence="3 8">Belongs to the aspartate/ornithine carbamoyltransferase superfamily. OTCase family.</text>
</comment>
<evidence type="ECO:0000313" key="11">
    <source>
        <dbReference type="EMBL" id="MBM7631549.1"/>
    </source>
</evidence>
<dbReference type="PANTHER" id="PTHR45753:SF3">
    <property type="entry name" value="ORNITHINE TRANSCARBAMYLASE, MITOCHONDRIAL"/>
    <property type="match status" value="1"/>
</dbReference>
<evidence type="ECO:0000259" key="10">
    <source>
        <dbReference type="Pfam" id="PF02729"/>
    </source>
</evidence>
<evidence type="ECO:0000256" key="6">
    <source>
        <dbReference type="ARBA" id="ARBA00022679"/>
    </source>
</evidence>
<feature type="binding site" evidence="8">
    <location>
        <begin position="62"/>
        <end position="65"/>
    </location>
    <ligand>
        <name>carbamoyl phosphate</name>
        <dbReference type="ChEBI" id="CHEBI:58228"/>
    </ligand>
</feature>
<dbReference type="InterPro" id="IPR002292">
    <property type="entry name" value="Orn/put_carbamltrans"/>
</dbReference>
<comment type="catalytic activity">
    <reaction evidence="7 8">
        <text>carbamoyl phosphate + L-ornithine = L-citrulline + phosphate + H(+)</text>
        <dbReference type="Rhea" id="RHEA:19513"/>
        <dbReference type="ChEBI" id="CHEBI:15378"/>
        <dbReference type="ChEBI" id="CHEBI:43474"/>
        <dbReference type="ChEBI" id="CHEBI:46911"/>
        <dbReference type="ChEBI" id="CHEBI:57743"/>
        <dbReference type="ChEBI" id="CHEBI:58228"/>
        <dbReference type="EC" id="2.1.3.3"/>
    </reaction>
</comment>
<dbReference type="Pfam" id="PF02729">
    <property type="entry name" value="OTCace_N"/>
    <property type="match status" value="1"/>
</dbReference>
<dbReference type="InterPro" id="IPR006132">
    <property type="entry name" value="Asp/Orn_carbamoyltranf_P-bd"/>
</dbReference>
<evidence type="ECO:0000256" key="2">
    <source>
        <dbReference type="ARBA" id="ARBA00004975"/>
    </source>
</evidence>
<evidence type="ECO:0000256" key="4">
    <source>
        <dbReference type="ARBA" id="ARBA00013007"/>
    </source>
</evidence>
<dbReference type="InterPro" id="IPR036901">
    <property type="entry name" value="Asp/Orn_carbamoylTrfase_sf"/>
</dbReference>
<protein>
    <recommendedName>
        <fullName evidence="5 8">Ornithine carbamoyltransferase</fullName>
        <shortName evidence="8">OTCase</shortName>
        <ecNumber evidence="4 8">2.1.3.3</ecNumber>
    </recommendedName>
</protein>
<dbReference type="EC" id="2.1.3.3" evidence="4 8"/>
<proteinExistence type="inferred from homology"/>
<dbReference type="InterPro" id="IPR006130">
    <property type="entry name" value="Asp/Orn_carbamoylTrfase"/>
</dbReference>
<reference evidence="11 12" key="1">
    <citation type="submission" date="2021-01" db="EMBL/GenBank/DDBJ databases">
        <title>Genomic Encyclopedia of Type Strains, Phase IV (KMG-IV): sequencing the most valuable type-strain genomes for metagenomic binning, comparative biology and taxonomic classification.</title>
        <authorList>
            <person name="Goeker M."/>
        </authorList>
    </citation>
    <scope>NUCLEOTIDE SEQUENCE [LARGE SCALE GENOMIC DNA]</scope>
    <source>
        <strain evidence="11 12">DSM 25540</strain>
    </source>
</reference>
<feature type="binding site" evidence="8">
    <location>
        <position position="89"/>
    </location>
    <ligand>
        <name>carbamoyl phosphate</name>
        <dbReference type="ChEBI" id="CHEBI:58228"/>
    </ligand>
</feature>
<feature type="binding site" evidence="8">
    <location>
        <position position="235"/>
    </location>
    <ligand>
        <name>L-ornithine</name>
        <dbReference type="ChEBI" id="CHEBI:46911"/>
    </ligand>
</feature>
<dbReference type="Pfam" id="PF00185">
    <property type="entry name" value="OTCace"/>
    <property type="match status" value="1"/>
</dbReference>
<dbReference type="SUPFAM" id="SSF53671">
    <property type="entry name" value="Aspartate/ornithine carbamoyltransferase"/>
    <property type="match status" value="1"/>
</dbReference>
<dbReference type="EMBL" id="JAFBEC010000002">
    <property type="protein sequence ID" value="MBM7631549.1"/>
    <property type="molecule type" value="Genomic_DNA"/>
</dbReference>
<evidence type="ECO:0000256" key="8">
    <source>
        <dbReference type="HAMAP-Rule" id="MF_01109"/>
    </source>
</evidence>
<feature type="binding site" evidence="8">
    <location>
        <position position="303"/>
    </location>
    <ligand>
        <name>carbamoyl phosphate</name>
        <dbReference type="ChEBI" id="CHEBI:58228"/>
    </ligand>
</feature>
<keyword evidence="12" id="KW-1185">Reference proteome</keyword>
<evidence type="ECO:0000256" key="7">
    <source>
        <dbReference type="ARBA" id="ARBA00048772"/>
    </source>
</evidence>
<comment type="caution">
    <text evidence="11">The sequence shown here is derived from an EMBL/GenBank/DDBJ whole genome shotgun (WGS) entry which is preliminary data.</text>
</comment>
<evidence type="ECO:0000313" key="12">
    <source>
        <dbReference type="Proteomes" id="UP000741863"/>
    </source>
</evidence>
<dbReference type="InterPro" id="IPR024904">
    <property type="entry name" value="OTCase_ArgI"/>
</dbReference>
<feature type="binding site" evidence="8">
    <location>
        <position position="113"/>
    </location>
    <ligand>
        <name>carbamoyl phosphate</name>
        <dbReference type="ChEBI" id="CHEBI:58228"/>
    </ligand>
</feature>
<dbReference type="PRINTS" id="PR00100">
    <property type="entry name" value="AOTCASE"/>
</dbReference>
<evidence type="ECO:0000256" key="5">
    <source>
        <dbReference type="ARBA" id="ARBA00016634"/>
    </source>
</evidence>
<organism evidence="11 12">
    <name type="scientific">Geomicrobium sediminis</name>
    <dbReference type="NCBI Taxonomy" id="1347788"/>
    <lineage>
        <taxon>Bacteria</taxon>
        <taxon>Bacillati</taxon>
        <taxon>Bacillota</taxon>
        <taxon>Bacilli</taxon>
        <taxon>Bacillales</taxon>
        <taxon>Geomicrobium</taxon>
    </lineage>
</organism>
<comment type="function">
    <text evidence="1">Reversibly catalyzes the transfer of the carbamoyl group from carbamoyl phosphate (CP) to the N(epsilon) atom of ornithine (ORN) to produce L-citrulline.</text>
</comment>
<dbReference type="HAMAP" id="MF_01109">
    <property type="entry name" value="OTCase"/>
    <property type="match status" value="1"/>
</dbReference>
<dbReference type="GO" id="GO:0004585">
    <property type="term" value="F:ornithine carbamoyltransferase activity"/>
    <property type="evidence" value="ECO:0007669"/>
    <property type="project" value="UniProtKB-EC"/>
</dbReference>
<dbReference type="PANTHER" id="PTHR45753">
    <property type="entry name" value="ORNITHINE CARBAMOYLTRANSFERASE, MITOCHONDRIAL"/>
    <property type="match status" value="1"/>
</dbReference>
<gene>
    <name evidence="11" type="ORF">JOD17_000641</name>
</gene>
<accession>A0ABS2P803</accession>